<dbReference type="PANTHER" id="PTHR32410">
    <property type="entry name" value="CYSTEINE/HISTIDINE-RICH C1 DOMAIN FAMILY PROTEIN"/>
    <property type="match status" value="1"/>
</dbReference>
<dbReference type="InterPro" id="IPR046349">
    <property type="entry name" value="C1-like_sf"/>
</dbReference>
<keyword evidence="4" id="KW-1185">Reference proteome</keyword>
<proteinExistence type="predicted"/>
<sequence length="153" mass="18242">MDHFSHKHPLILNEDYIASAGCIMKATTVKHRWDPHPLHLIYDPEMVMNDHEHGFHCEFCPDELDTKFWFYHCDDCDLQFHLRCYDKSCYLNYSHIKFGATNIIMDKHHNHNLTFVLNKKFRHCGNCHLKNLGKPVLECAPCKTIFCEFCWED</sequence>
<evidence type="ECO:0000256" key="1">
    <source>
        <dbReference type="ARBA" id="ARBA00022737"/>
    </source>
</evidence>
<organism evidence="3 4">
    <name type="scientific">Heracleum sosnowskyi</name>
    <dbReference type="NCBI Taxonomy" id="360622"/>
    <lineage>
        <taxon>Eukaryota</taxon>
        <taxon>Viridiplantae</taxon>
        <taxon>Streptophyta</taxon>
        <taxon>Embryophyta</taxon>
        <taxon>Tracheophyta</taxon>
        <taxon>Spermatophyta</taxon>
        <taxon>Magnoliopsida</taxon>
        <taxon>eudicotyledons</taxon>
        <taxon>Gunneridae</taxon>
        <taxon>Pentapetalae</taxon>
        <taxon>asterids</taxon>
        <taxon>campanulids</taxon>
        <taxon>Apiales</taxon>
        <taxon>Apiaceae</taxon>
        <taxon>Apioideae</taxon>
        <taxon>apioid superclade</taxon>
        <taxon>Tordylieae</taxon>
        <taxon>Tordyliinae</taxon>
        <taxon>Heracleum</taxon>
    </lineage>
</organism>
<reference evidence="3" key="2">
    <citation type="submission" date="2023-05" db="EMBL/GenBank/DDBJ databases">
        <authorList>
            <person name="Schelkunov M.I."/>
        </authorList>
    </citation>
    <scope>NUCLEOTIDE SEQUENCE</scope>
    <source>
        <strain evidence="3">Hsosn_3</strain>
        <tissue evidence="3">Leaf</tissue>
    </source>
</reference>
<reference evidence="3" key="1">
    <citation type="submission" date="2023-02" db="EMBL/GenBank/DDBJ databases">
        <title>Genome of toxic invasive species Heracleum sosnowskyi carries increased number of genes despite the absence of recent whole-genome duplications.</title>
        <authorList>
            <person name="Schelkunov M."/>
            <person name="Shtratnikova V."/>
            <person name="Makarenko M."/>
            <person name="Klepikova A."/>
            <person name="Omelchenko D."/>
            <person name="Novikova G."/>
            <person name="Obukhova E."/>
            <person name="Bogdanov V."/>
            <person name="Penin A."/>
            <person name="Logacheva M."/>
        </authorList>
    </citation>
    <scope>NUCLEOTIDE SEQUENCE</scope>
    <source>
        <strain evidence="3">Hsosn_3</strain>
        <tissue evidence="3">Leaf</tissue>
    </source>
</reference>
<accession>A0AAD8LY57</accession>
<dbReference type="SUPFAM" id="SSF57889">
    <property type="entry name" value="Cysteine-rich domain"/>
    <property type="match status" value="1"/>
</dbReference>
<evidence type="ECO:0000259" key="2">
    <source>
        <dbReference type="Pfam" id="PF03107"/>
    </source>
</evidence>
<dbReference type="InterPro" id="IPR004146">
    <property type="entry name" value="DC1"/>
</dbReference>
<evidence type="ECO:0000313" key="4">
    <source>
        <dbReference type="Proteomes" id="UP001237642"/>
    </source>
</evidence>
<gene>
    <name evidence="3" type="ORF">POM88_052655</name>
</gene>
<dbReference type="Proteomes" id="UP001237642">
    <property type="component" value="Unassembled WGS sequence"/>
</dbReference>
<dbReference type="Pfam" id="PF03107">
    <property type="entry name" value="C1_2"/>
    <property type="match status" value="1"/>
</dbReference>
<protein>
    <recommendedName>
        <fullName evidence="2">DC1 domain-containing protein</fullName>
    </recommendedName>
</protein>
<dbReference type="EMBL" id="JAUIZM010000014">
    <property type="protein sequence ID" value="KAK1352817.1"/>
    <property type="molecule type" value="Genomic_DNA"/>
</dbReference>
<dbReference type="PANTHER" id="PTHR32410:SF216">
    <property type="entry name" value="PHORBOL-ESTER_DAG-TYPE DOMAIN-CONTAINING PROTEIN"/>
    <property type="match status" value="1"/>
</dbReference>
<evidence type="ECO:0000313" key="3">
    <source>
        <dbReference type="EMBL" id="KAK1352817.1"/>
    </source>
</evidence>
<feature type="domain" description="DC1" evidence="2">
    <location>
        <begin position="34"/>
        <end position="84"/>
    </location>
</feature>
<name>A0AAD8LY57_9APIA</name>
<comment type="caution">
    <text evidence="3">The sequence shown here is derived from an EMBL/GenBank/DDBJ whole genome shotgun (WGS) entry which is preliminary data.</text>
</comment>
<keyword evidence="1" id="KW-0677">Repeat</keyword>
<dbReference type="AlphaFoldDB" id="A0AAD8LY57"/>
<dbReference type="InterPro" id="IPR053192">
    <property type="entry name" value="Vacuole_Formation_Reg"/>
</dbReference>